<proteinExistence type="predicted"/>
<dbReference type="EMBL" id="JAAMAY010000030">
    <property type="protein sequence ID" value="NTC30735.1"/>
    <property type="molecule type" value="Genomic_DNA"/>
</dbReference>
<reference evidence="1" key="1">
    <citation type="journal article" date="2020" name="Science">
        <title>Unexpected conservation and global transmission of agrobacterial virulence plasmids.</title>
        <authorList>
            <person name="Weisberg A.J."/>
            <person name="Davis E.W. 2nd"/>
            <person name="Tabima J."/>
            <person name="Belcher M.S."/>
            <person name="Miller M."/>
            <person name="Kuo C.H."/>
            <person name="Loper J.E."/>
            <person name="Grunwald N.J."/>
            <person name="Putnam M.L."/>
            <person name="Chang J.H."/>
        </authorList>
    </citation>
    <scope>NUCLEOTIDE SEQUENCE</scope>
    <source>
        <strain evidence="1">17-1853-1a</strain>
    </source>
</reference>
<dbReference type="AlphaFoldDB" id="A0AA44F8Q1"/>
<sequence length="155" mass="17543">MIRKVDDAQDAIDTYGRFRNQILDVLSLSGDISEAELLNLLDERHAVMITDDESIAIAQIITHDDKVWCLIRIASGKLENILSGFEFVADWSKNFGAIGMCLEGRKGWKRVLSILDFRDLAINTNKNKNIEKAGLYLLGKYYGIITKDDDPNYTD</sequence>
<evidence type="ECO:0000313" key="2">
    <source>
        <dbReference type="Proteomes" id="UP000702952"/>
    </source>
</evidence>
<protein>
    <submittedName>
        <fullName evidence="1">Uncharacterized protein</fullName>
    </submittedName>
</protein>
<gene>
    <name evidence="1" type="ORF">G6M46_21630</name>
</gene>
<dbReference type="RefSeq" id="WP_174019224.1">
    <property type="nucleotide sequence ID" value="NZ_JAAMAW010000015.1"/>
</dbReference>
<name>A0AA44F8Q1_AGRTU</name>
<evidence type="ECO:0000313" key="1">
    <source>
        <dbReference type="EMBL" id="NTC30735.1"/>
    </source>
</evidence>
<organism evidence="1 2">
    <name type="scientific">Agrobacterium tumefaciens</name>
    <dbReference type="NCBI Taxonomy" id="358"/>
    <lineage>
        <taxon>Bacteria</taxon>
        <taxon>Pseudomonadati</taxon>
        <taxon>Pseudomonadota</taxon>
        <taxon>Alphaproteobacteria</taxon>
        <taxon>Hyphomicrobiales</taxon>
        <taxon>Rhizobiaceae</taxon>
        <taxon>Rhizobium/Agrobacterium group</taxon>
        <taxon>Agrobacterium</taxon>
        <taxon>Agrobacterium tumefaciens complex</taxon>
    </lineage>
</organism>
<accession>A0AA44F8Q1</accession>
<dbReference type="Proteomes" id="UP000702952">
    <property type="component" value="Unassembled WGS sequence"/>
</dbReference>
<comment type="caution">
    <text evidence="1">The sequence shown here is derived from an EMBL/GenBank/DDBJ whole genome shotgun (WGS) entry which is preliminary data.</text>
</comment>